<accession>A0A1Y2EFS4</accession>
<feature type="transmembrane region" description="Helical" evidence="4">
    <location>
        <begin position="77"/>
        <end position="99"/>
    </location>
</feature>
<dbReference type="InterPro" id="IPR011701">
    <property type="entry name" value="MFS"/>
</dbReference>
<feature type="transmembrane region" description="Helical" evidence="4">
    <location>
        <begin position="328"/>
        <end position="351"/>
    </location>
</feature>
<dbReference type="PANTHER" id="PTHR11360">
    <property type="entry name" value="MONOCARBOXYLATE TRANSPORTER"/>
    <property type="match status" value="1"/>
</dbReference>
<reference evidence="6 7" key="1">
    <citation type="submission" date="2016-07" db="EMBL/GenBank/DDBJ databases">
        <title>Pervasive Adenine N6-methylation of Active Genes in Fungi.</title>
        <authorList>
            <consortium name="DOE Joint Genome Institute"/>
            <person name="Mondo S.J."/>
            <person name="Dannebaum R.O."/>
            <person name="Kuo R.C."/>
            <person name="Labutti K."/>
            <person name="Haridas S."/>
            <person name="Kuo A."/>
            <person name="Salamov A."/>
            <person name="Ahrendt S.R."/>
            <person name="Lipzen A."/>
            <person name="Sullivan W."/>
            <person name="Andreopoulos W.B."/>
            <person name="Clum A."/>
            <person name="Lindquist E."/>
            <person name="Daum C."/>
            <person name="Ramamoorthy G.K."/>
            <person name="Gryganskyi A."/>
            <person name="Culley D."/>
            <person name="Magnuson J.K."/>
            <person name="James T.Y."/>
            <person name="O'Malley M.A."/>
            <person name="Stajich J.E."/>
            <person name="Spatafora J.W."/>
            <person name="Visel A."/>
            <person name="Grigoriev I.V."/>
        </authorList>
    </citation>
    <scope>NUCLEOTIDE SEQUENCE [LARGE SCALE GENOMIC DNA]</scope>
    <source>
        <strain evidence="6 7">CBS 129021</strain>
    </source>
</reference>
<feature type="transmembrane region" description="Helical" evidence="4">
    <location>
        <begin position="236"/>
        <end position="261"/>
    </location>
</feature>
<sequence>MGEKDETAAKGGTLDADAAQPTTAPNSEPPDGGWEAWLVVFGSMIVLIHTWGLVNSFGVFQTYYETELLPTSSSSDISWIGSLQAALLMMGGVVSGPLFDAGYFRALLLSGLFFVEFGTFMTSLCTSYWQIVLAQGICVGLGCALMFLPSAAILGHYFVKKRAFAFGVQSVGSPIAGIVLPIIFGRLQPQIGFAWTTRVIGFILTALAAIPVVFMKTRVPPRAHTRAFDKSALYDWPFLIFSFGGFLAFVGLYVPFFYLQLWSIDHEISSLEFSPYFVTLLNAGSIFGRLIPNYIADYAGSVNVLIIITFLAATLDFAWLGITNFPGAVSFAILYGAFSGGVVGVLPSALVPLIPDLSRFGTWMGMCFFASGLSVLVGTPIGGAILGQGGEAAWKRIIAYSGAMLLAGGLTWTLSLFLHRRRQLRARKT</sequence>
<feature type="transmembrane region" description="Helical" evidence="4">
    <location>
        <begin position="363"/>
        <end position="385"/>
    </location>
</feature>
<evidence type="ECO:0000256" key="4">
    <source>
        <dbReference type="SAM" id="Phobius"/>
    </source>
</evidence>
<dbReference type="InterPro" id="IPR036259">
    <property type="entry name" value="MFS_trans_sf"/>
</dbReference>
<dbReference type="EMBL" id="MCFJ01000002">
    <property type="protein sequence ID" value="ORY70267.1"/>
    <property type="molecule type" value="Genomic_DNA"/>
</dbReference>
<feature type="transmembrane region" description="Helical" evidence="4">
    <location>
        <begin position="137"/>
        <end position="159"/>
    </location>
</feature>
<dbReference type="Gene3D" id="1.20.1250.20">
    <property type="entry name" value="MFS general substrate transporter like domains"/>
    <property type="match status" value="1"/>
</dbReference>
<feature type="transmembrane region" description="Helical" evidence="4">
    <location>
        <begin position="193"/>
        <end position="215"/>
    </location>
</feature>
<feature type="transmembrane region" description="Helical" evidence="4">
    <location>
        <begin position="273"/>
        <end position="291"/>
    </location>
</feature>
<dbReference type="Pfam" id="PF07690">
    <property type="entry name" value="MFS_1"/>
    <property type="match status" value="1"/>
</dbReference>
<comment type="caution">
    <text evidence="6">The sequence shown here is derived from an EMBL/GenBank/DDBJ whole genome shotgun (WGS) entry which is preliminary data.</text>
</comment>
<dbReference type="SUPFAM" id="SSF103473">
    <property type="entry name" value="MFS general substrate transporter"/>
    <property type="match status" value="1"/>
</dbReference>
<feature type="transmembrane region" description="Helical" evidence="4">
    <location>
        <begin position="166"/>
        <end position="187"/>
    </location>
</feature>
<name>A0A1Y2EFS4_9PEZI</name>
<keyword evidence="4" id="KW-1133">Transmembrane helix</keyword>
<dbReference type="InterPro" id="IPR020846">
    <property type="entry name" value="MFS_dom"/>
</dbReference>
<feature type="region of interest" description="Disordered" evidence="3">
    <location>
        <begin position="1"/>
        <end position="30"/>
    </location>
</feature>
<protein>
    <submittedName>
        <fullName evidence="6">Major facilitator superfamily domain-containing protein</fullName>
    </submittedName>
</protein>
<dbReference type="PROSITE" id="PS50850">
    <property type="entry name" value="MFS"/>
    <property type="match status" value="1"/>
</dbReference>
<dbReference type="GO" id="GO:0016020">
    <property type="term" value="C:membrane"/>
    <property type="evidence" value="ECO:0007669"/>
    <property type="project" value="UniProtKB-SubCell"/>
</dbReference>
<proteinExistence type="inferred from homology"/>
<dbReference type="InterPro" id="IPR050327">
    <property type="entry name" value="Proton-linked_MCT"/>
</dbReference>
<feature type="transmembrane region" description="Helical" evidence="4">
    <location>
        <begin position="106"/>
        <end position="131"/>
    </location>
</feature>
<dbReference type="PANTHER" id="PTHR11360:SF234">
    <property type="entry name" value="MFS-TYPE TRANSPORTER DBAD-RELATED"/>
    <property type="match status" value="1"/>
</dbReference>
<organism evidence="6 7">
    <name type="scientific">Pseudomassariella vexata</name>
    <dbReference type="NCBI Taxonomy" id="1141098"/>
    <lineage>
        <taxon>Eukaryota</taxon>
        <taxon>Fungi</taxon>
        <taxon>Dikarya</taxon>
        <taxon>Ascomycota</taxon>
        <taxon>Pezizomycotina</taxon>
        <taxon>Sordariomycetes</taxon>
        <taxon>Xylariomycetidae</taxon>
        <taxon>Amphisphaeriales</taxon>
        <taxon>Pseudomassariaceae</taxon>
        <taxon>Pseudomassariella</taxon>
    </lineage>
</organism>
<feature type="transmembrane region" description="Helical" evidence="4">
    <location>
        <begin position="397"/>
        <end position="418"/>
    </location>
</feature>
<comment type="subcellular location">
    <subcellularLocation>
        <location evidence="1">Membrane</location>
        <topology evidence="1">Multi-pass membrane protein</topology>
    </subcellularLocation>
</comment>
<evidence type="ECO:0000256" key="1">
    <source>
        <dbReference type="ARBA" id="ARBA00004141"/>
    </source>
</evidence>
<gene>
    <name evidence="6" type="ORF">BCR38DRAFT_463616</name>
</gene>
<evidence type="ECO:0000313" key="7">
    <source>
        <dbReference type="Proteomes" id="UP000193689"/>
    </source>
</evidence>
<dbReference type="RefSeq" id="XP_040720217.1">
    <property type="nucleotide sequence ID" value="XM_040862643.1"/>
</dbReference>
<evidence type="ECO:0000256" key="2">
    <source>
        <dbReference type="ARBA" id="ARBA00006727"/>
    </source>
</evidence>
<evidence type="ECO:0000259" key="5">
    <source>
        <dbReference type="PROSITE" id="PS50850"/>
    </source>
</evidence>
<evidence type="ECO:0000256" key="3">
    <source>
        <dbReference type="SAM" id="MobiDB-lite"/>
    </source>
</evidence>
<dbReference type="Proteomes" id="UP000193689">
    <property type="component" value="Unassembled WGS sequence"/>
</dbReference>
<evidence type="ECO:0000313" key="6">
    <source>
        <dbReference type="EMBL" id="ORY70267.1"/>
    </source>
</evidence>
<feature type="transmembrane region" description="Helical" evidence="4">
    <location>
        <begin position="36"/>
        <end position="57"/>
    </location>
</feature>
<comment type="similarity">
    <text evidence="2">Belongs to the major facilitator superfamily. Monocarboxylate porter (TC 2.A.1.13) family.</text>
</comment>
<dbReference type="GO" id="GO:0022857">
    <property type="term" value="F:transmembrane transporter activity"/>
    <property type="evidence" value="ECO:0007669"/>
    <property type="project" value="InterPro"/>
</dbReference>
<keyword evidence="4" id="KW-0472">Membrane</keyword>
<keyword evidence="7" id="KW-1185">Reference proteome</keyword>
<feature type="transmembrane region" description="Helical" evidence="4">
    <location>
        <begin position="303"/>
        <end position="322"/>
    </location>
</feature>
<dbReference type="InParanoid" id="A0A1Y2EFS4"/>
<keyword evidence="4" id="KW-0812">Transmembrane</keyword>
<dbReference type="GeneID" id="63778855"/>
<dbReference type="OrthoDB" id="6509908at2759"/>
<dbReference type="AlphaFoldDB" id="A0A1Y2EFS4"/>
<feature type="domain" description="Major facilitator superfamily (MFS) profile" evidence="5">
    <location>
        <begin position="237"/>
        <end position="429"/>
    </location>
</feature>